<keyword evidence="3" id="KW-1185">Reference proteome</keyword>
<evidence type="ECO:0000313" key="3">
    <source>
        <dbReference type="Proteomes" id="UP000002357"/>
    </source>
</evidence>
<dbReference type="RefSeq" id="WP_003953304.1">
    <property type="nucleotide sequence ID" value="NZ_CM000913.1"/>
</dbReference>
<dbReference type="STRING" id="1901.BB341_11315"/>
<dbReference type="GeneID" id="93730016"/>
<feature type="domain" description="DUF397" evidence="1">
    <location>
        <begin position="10"/>
        <end position="65"/>
    </location>
</feature>
<reference evidence="2 3" key="1">
    <citation type="journal article" date="2010" name="Genome Biol. Evol.">
        <title>The sequence of a 1.8-mb bacterial linear plasmid reveals a rich evolutionary reservoir of secondary metabolic pathways.</title>
        <authorList>
            <person name="Medema M.H."/>
            <person name="Trefzer A."/>
            <person name="Kovalchuk A."/>
            <person name="van den Berg M."/>
            <person name="Mueller U."/>
            <person name="Heijne W."/>
            <person name="Wu L."/>
            <person name="Alam M.T."/>
            <person name="Ronning C.M."/>
            <person name="Nierman W.C."/>
            <person name="Bovenberg R.A.L."/>
            <person name="Breitling R."/>
            <person name="Takano E."/>
        </authorList>
    </citation>
    <scope>NUCLEOTIDE SEQUENCE [LARGE SCALE GENOMIC DNA]</scope>
    <source>
        <strain evidence="3">ATCC 27064 / DSM 738 / JCM 4710 / NBRC 13307 / NCIMB 12785 / NRRL 3585 / VKM Ac-602</strain>
    </source>
</reference>
<dbReference type="KEGG" id="sclf:BB341_11315"/>
<name>B5GNQ8_STRCL</name>
<protein>
    <submittedName>
        <fullName evidence="2">DUF397 domain-containing protein</fullName>
    </submittedName>
</protein>
<dbReference type="AlphaFoldDB" id="B5GNQ8"/>
<gene>
    <name evidence="2" type="ORF">SCLAV_3474</name>
</gene>
<proteinExistence type="predicted"/>
<evidence type="ECO:0000313" key="2">
    <source>
        <dbReference type="EMBL" id="EFG08546.1"/>
    </source>
</evidence>
<dbReference type="Pfam" id="PF04149">
    <property type="entry name" value="DUF397"/>
    <property type="match status" value="1"/>
</dbReference>
<dbReference type="InterPro" id="IPR007278">
    <property type="entry name" value="DUF397"/>
</dbReference>
<sequence>MNPQLKATAATWIKSSYSDPNGECVEWAPAHASVTGTVPVRDSKQADGPVLMVSIDAFGGLVTLARGTEL</sequence>
<dbReference type="Proteomes" id="UP000002357">
    <property type="component" value="Chromosome"/>
</dbReference>
<dbReference type="EMBL" id="CM000913">
    <property type="protein sequence ID" value="EFG08546.1"/>
    <property type="molecule type" value="Genomic_DNA"/>
</dbReference>
<organism evidence="2 3">
    <name type="scientific">Streptomyces clavuligerus</name>
    <dbReference type="NCBI Taxonomy" id="1901"/>
    <lineage>
        <taxon>Bacteria</taxon>
        <taxon>Bacillati</taxon>
        <taxon>Actinomycetota</taxon>
        <taxon>Actinomycetes</taxon>
        <taxon>Kitasatosporales</taxon>
        <taxon>Streptomycetaceae</taxon>
        <taxon>Streptomyces</taxon>
    </lineage>
</organism>
<accession>B5GNQ8</accession>
<evidence type="ECO:0000259" key="1">
    <source>
        <dbReference type="Pfam" id="PF04149"/>
    </source>
</evidence>
<dbReference type="OrthoDB" id="4233552at2"/>